<reference evidence="1 2" key="1">
    <citation type="submission" date="2016-10" db="EMBL/GenBank/DDBJ databases">
        <authorList>
            <person name="de Groot N.N."/>
        </authorList>
    </citation>
    <scope>NUCLEOTIDE SEQUENCE [LARGE SCALE GENOMIC DNA]</scope>
    <source>
        <strain evidence="1 2">DSM 45610</strain>
    </source>
</reference>
<evidence type="ECO:0000313" key="1">
    <source>
        <dbReference type="EMBL" id="SDX45103.1"/>
    </source>
</evidence>
<gene>
    <name evidence="1" type="ORF">SAMN05444487_11824</name>
</gene>
<dbReference type="InterPro" id="IPR010064">
    <property type="entry name" value="HK97-gp10_tail"/>
</dbReference>
<dbReference type="AlphaFoldDB" id="A0A1H3BTA6"/>
<dbReference type="NCBIfam" id="TIGR01725">
    <property type="entry name" value="phge_HK97_gp10"/>
    <property type="match status" value="1"/>
</dbReference>
<name>A0A1H3BTA6_9BACL</name>
<proteinExistence type="predicted"/>
<protein>
    <submittedName>
        <fullName evidence="1">Phage protein, HK97 gp10 family</fullName>
    </submittedName>
</protein>
<dbReference type="RefSeq" id="WP_091742593.1">
    <property type="nucleotide sequence ID" value="NZ_FNNQ01000018.1"/>
</dbReference>
<dbReference type="OrthoDB" id="886754at2"/>
<accession>A0A1H3BTA6</accession>
<sequence>MARGMKVEIDCDTAKAVARFRSYAVAKQAGVKGVVKKTAEAVKEGAKKRVLVDTGDTRDSIQVESTQGGLSAKVGPTKPRGWKAPFIEFGTKKMAASPFLHPAAEEERTGYVNEMRKELAKLQ</sequence>
<organism evidence="1 2">
    <name type="scientific">Marininema mesophilum</name>
    <dbReference type="NCBI Taxonomy" id="1048340"/>
    <lineage>
        <taxon>Bacteria</taxon>
        <taxon>Bacillati</taxon>
        <taxon>Bacillota</taxon>
        <taxon>Bacilli</taxon>
        <taxon>Bacillales</taxon>
        <taxon>Thermoactinomycetaceae</taxon>
        <taxon>Marininema</taxon>
    </lineage>
</organism>
<dbReference type="Proteomes" id="UP000198534">
    <property type="component" value="Unassembled WGS sequence"/>
</dbReference>
<dbReference type="EMBL" id="FNNQ01000018">
    <property type="protein sequence ID" value="SDX45103.1"/>
    <property type="molecule type" value="Genomic_DNA"/>
</dbReference>
<evidence type="ECO:0000313" key="2">
    <source>
        <dbReference type="Proteomes" id="UP000198534"/>
    </source>
</evidence>
<keyword evidence="2" id="KW-1185">Reference proteome</keyword>
<dbReference type="STRING" id="1048340.SAMN05444487_11824"/>
<dbReference type="Pfam" id="PF04883">
    <property type="entry name" value="HK97-gp10_like"/>
    <property type="match status" value="1"/>
</dbReference>